<dbReference type="PROSITE" id="PS50931">
    <property type="entry name" value="HTH_LYSR"/>
    <property type="match status" value="1"/>
</dbReference>
<evidence type="ECO:0000256" key="3">
    <source>
        <dbReference type="ARBA" id="ARBA00023125"/>
    </source>
</evidence>
<keyword evidence="7" id="KW-1185">Reference proteome</keyword>
<dbReference type="RefSeq" id="WP_011496795.1">
    <property type="nucleotide sequence ID" value="NC_007954.1"/>
</dbReference>
<dbReference type="OrthoDB" id="5289754at2"/>
<evidence type="ECO:0000313" key="6">
    <source>
        <dbReference type="EMBL" id="ABE55644.1"/>
    </source>
</evidence>
<evidence type="ECO:0000256" key="2">
    <source>
        <dbReference type="ARBA" id="ARBA00023015"/>
    </source>
</evidence>
<dbReference type="InterPro" id="IPR000847">
    <property type="entry name" value="LysR_HTH_N"/>
</dbReference>
<evidence type="ECO:0000256" key="4">
    <source>
        <dbReference type="ARBA" id="ARBA00023163"/>
    </source>
</evidence>
<gene>
    <name evidence="6" type="ordered locus">Sden_2364</name>
</gene>
<dbReference type="CDD" id="cd05466">
    <property type="entry name" value="PBP2_LTTR_substrate"/>
    <property type="match status" value="1"/>
</dbReference>
<feature type="domain" description="HTH lysR-type" evidence="5">
    <location>
        <begin position="2"/>
        <end position="59"/>
    </location>
</feature>
<dbReference type="Pfam" id="PF03466">
    <property type="entry name" value="LysR_substrate"/>
    <property type="match status" value="1"/>
</dbReference>
<evidence type="ECO:0000256" key="1">
    <source>
        <dbReference type="ARBA" id="ARBA00009437"/>
    </source>
</evidence>
<dbReference type="InterPro" id="IPR036388">
    <property type="entry name" value="WH-like_DNA-bd_sf"/>
</dbReference>
<comment type="similarity">
    <text evidence="1">Belongs to the LysR transcriptional regulatory family.</text>
</comment>
<dbReference type="FunFam" id="1.10.10.10:FF:000001">
    <property type="entry name" value="LysR family transcriptional regulator"/>
    <property type="match status" value="1"/>
</dbReference>
<keyword evidence="3" id="KW-0238">DNA-binding</keyword>
<dbReference type="GO" id="GO:0003700">
    <property type="term" value="F:DNA-binding transcription factor activity"/>
    <property type="evidence" value="ECO:0007669"/>
    <property type="project" value="InterPro"/>
</dbReference>
<dbReference type="PANTHER" id="PTHR30126:SF99">
    <property type="entry name" value="TRANSCRIPTIONAL REGULATOR LYSR FAMILY"/>
    <property type="match status" value="1"/>
</dbReference>
<dbReference type="EMBL" id="CP000302">
    <property type="protein sequence ID" value="ABE55644.1"/>
    <property type="molecule type" value="Genomic_DNA"/>
</dbReference>
<dbReference type="STRING" id="318161.Sden_2364"/>
<dbReference type="SUPFAM" id="SSF46785">
    <property type="entry name" value="Winged helix' DNA-binding domain"/>
    <property type="match status" value="1"/>
</dbReference>
<dbReference type="PANTHER" id="PTHR30126">
    <property type="entry name" value="HTH-TYPE TRANSCRIPTIONAL REGULATOR"/>
    <property type="match status" value="1"/>
</dbReference>
<reference evidence="6 7" key="1">
    <citation type="submission" date="2006-03" db="EMBL/GenBank/DDBJ databases">
        <title>Complete sequence of Shewanella denitrificans OS217.</title>
        <authorList>
            <consortium name="US DOE Joint Genome Institute"/>
            <person name="Copeland A."/>
            <person name="Lucas S."/>
            <person name="Lapidus A."/>
            <person name="Barry K."/>
            <person name="Detter J.C."/>
            <person name="Glavina del Rio T."/>
            <person name="Hammon N."/>
            <person name="Israni S."/>
            <person name="Dalin E."/>
            <person name="Tice H."/>
            <person name="Pitluck S."/>
            <person name="Brettin T."/>
            <person name="Bruce D."/>
            <person name="Han C."/>
            <person name="Tapia R."/>
            <person name="Gilna P."/>
            <person name="Kiss H."/>
            <person name="Schmutz J."/>
            <person name="Larimer F."/>
            <person name="Land M."/>
            <person name="Hauser L."/>
            <person name="Kyrpides N."/>
            <person name="Lykidis A."/>
            <person name="Richardson P."/>
        </authorList>
    </citation>
    <scope>NUCLEOTIDE SEQUENCE [LARGE SCALE GENOMIC DNA]</scope>
    <source>
        <strain evidence="7">OS217 / ATCC BAA-1090 / DSM 15013</strain>
    </source>
</reference>
<dbReference type="PRINTS" id="PR00039">
    <property type="entry name" value="HTHLYSR"/>
</dbReference>
<keyword evidence="4" id="KW-0804">Transcription</keyword>
<evidence type="ECO:0000259" key="5">
    <source>
        <dbReference type="PROSITE" id="PS50931"/>
    </source>
</evidence>
<accession>Q12LN2</accession>
<protein>
    <submittedName>
        <fullName evidence="6">Regulatory protein, LysR</fullName>
    </submittedName>
</protein>
<sequence length="304" mass="34233">MLNQQWLTTFIKLVELGHFTHTAEQLFMTQSGVSQQIKKLEQQAGAPLLNRIGKGFELTQAGMALLAHAQALVQQQAELLASFHQDNAYSGECKLACSGSLAMLIYPKLIDRQLQYPELKMSLEAAPNQRIIDRVLDNSIDVGIITQEFAHPELSLRLLGSQRLCLVLPNVWEGRLPRLIEYNFLTELGMIDHPDGMHYWQHFVECHFPQHLPQASKIKRLSYVNQLSQILLPVAKGLGFAVLPEFAIKQVSARDGVLEGLFRVPDASLSAHVASESLYLIQKRHRPLALRYQEIITLIKGLIS</sequence>
<dbReference type="KEGG" id="sdn:Sden_2364"/>
<organism evidence="6 7">
    <name type="scientific">Shewanella denitrificans (strain OS217 / ATCC BAA-1090 / DSM 15013)</name>
    <dbReference type="NCBI Taxonomy" id="318161"/>
    <lineage>
        <taxon>Bacteria</taxon>
        <taxon>Pseudomonadati</taxon>
        <taxon>Pseudomonadota</taxon>
        <taxon>Gammaproteobacteria</taxon>
        <taxon>Alteromonadales</taxon>
        <taxon>Shewanellaceae</taxon>
        <taxon>Shewanella</taxon>
    </lineage>
</organism>
<name>Q12LN2_SHEDO</name>
<dbReference type="Pfam" id="PF00126">
    <property type="entry name" value="HTH_1"/>
    <property type="match status" value="1"/>
</dbReference>
<evidence type="ECO:0000313" key="7">
    <source>
        <dbReference type="Proteomes" id="UP000001982"/>
    </source>
</evidence>
<dbReference type="Gene3D" id="3.40.190.10">
    <property type="entry name" value="Periplasmic binding protein-like II"/>
    <property type="match status" value="2"/>
</dbReference>
<dbReference type="AlphaFoldDB" id="Q12LN2"/>
<dbReference type="InterPro" id="IPR005119">
    <property type="entry name" value="LysR_subst-bd"/>
</dbReference>
<dbReference type="HOGENOM" id="CLU_039613_6_1_6"/>
<dbReference type="Proteomes" id="UP000001982">
    <property type="component" value="Chromosome"/>
</dbReference>
<dbReference type="InterPro" id="IPR036390">
    <property type="entry name" value="WH_DNA-bd_sf"/>
</dbReference>
<dbReference type="Gene3D" id="1.10.10.10">
    <property type="entry name" value="Winged helix-like DNA-binding domain superfamily/Winged helix DNA-binding domain"/>
    <property type="match status" value="1"/>
</dbReference>
<dbReference type="SUPFAM" id="SSF53850">
    <property type="entry name" value="Periplasmic binding protein-like II"/>
    <property type="match status" value="1"/>
</dbReference>
<proteinExistence type="inferred from homology"/>
<keyword evidence="2" id="KW-0805">Transcription regulation</keyword>
<dbReference type="GO" id="GO:0000976">
    <property type="term" value="F:transcription cis-regulatory region binding"/>
    <property type="evidence" value="ECO:0007669"/>
    <property type="project" value="TreeGrafter"/>
</dbReference>
<dbReference type="eggNOG" id="COG0583">
    <property type="taxonomic scope" value="Bacteria"/>
</dbReference>